<dbReference type="AlphaFoldDB" id="A0A6J7UGR6"/>
<sequence length="45" mass="4562">MAFTSSKYFANSAFTGEEAASSAANSLSAATTKKVAPYKVSGLVV</sequence>
<accession>A0A6J7UGR6</accession>
<organism evidence="1">
    <name type="scientific">freshwater metagenome</name>
    <dbReference type="NCBI Taxonomy" id="449393"/>
    <lineage>
        <taxon>unclassified sequences</taxon>
        <taxon>metagenomes</taxon>
        <taxon>ecological metagenomes</taxon>
    </lineage>
</organism>
<proteinExistence type="predicted"/>
<evidence type="ECO:0000313" key="1">
    <source>
        <dbReference type="EMBL" id="CAB5065000.1"/>
    </source>
</evidence>
<name>A0A6J7UGR6_9ZZZZ</name>
<protein>
    <submittedName>
        <fullName evidence="1">Unannotated protein</fullName>
    </submittedName>
</protein>
<dbReference type="EMBL" id="CAFBQS010000141">
    <property type="protein sequence ID" value="CAB5065000.1"/>
    <property type="molecule type" value="Genomic_DNA"/>
</dbReference>
<reference evidence="1" key="1">
    <citation type="submission" date="2020-05" db="EMBL/GenBank/DDBJ databases">
        <authorList>
            <person name="Chiriac C."/>
            <person name="Salcher M."/>
            <person name="Ghai R."/>
            <person name="Kavagutti S V."/>
        </authorList>
    </citation>
    <scope>NUCLEOTIDE SEQUENCE</scope>
</reference>
<gene>
    <name evidence="1" type="ORF">UFOPK4366_00749</name>
</gene>